<dbReference type="RefSeq" id="WP_251969586.1">
    <property type="nucleotide sequence ID" value="NZ_AP025730.1"/>
</dbReference>
<evidence type="ECO:0000313" key="2">
    <source>
        <dbReference type="EMBL" id="BDI06293.1"/>
    </source>
</evidence>
<dbReference type="EMBL" id="AP025730">
    <property type="protein sequence ID" value="BDI06293.1"/>
    <property type="molecule type" value="Genomic_DNA"/>
</dbReference>
<feature type="transmembrane region" description="Helical" evidence="1">
    <location>
        <begin position="185"/>
        <end position="205"/>
    </location>
</feature>
<evidence type="ECO:0000313" key="3">
    <source>
        <dbReference type="Proteomes" id="UP001057498"/>
    </source>
</evidence>
<reference evidence="2" key="1">
    <citation type="submission" date="2022-04" db="EMBL/GenBank/DDBJ databases">
        <title>Whole genome sequence of Sphaerotilus sp. FB-5.</title>
        <authorList>
            <person name="Takeda M."/>
            <person name="Narihara S."/>
            <person name="Akimoto M."/>
            <person name="Akimoto R."/>
            <person name="Nishiyashiki S."/>
            <person name="Murakami T."/>
        </authorList>
    </citation>
    <scope>NUCLEOTIDE SEQUENCE</scope>
    <source>
        <strain evidence="2">FB-5</strain>
    </source>
</reference>
<keyword evidence="3" id="KW-1185">Reference proteome</keyword>
<feature type="transmembrane region" description="Helical" evidence="1">
    <location>
        <begin position="158"/>
        <end position="179"/>
    </location>
</feature>
<proteinExistence type="predicted"/>
<keyword evidence="1" id="KW-1133">Transmembrane helix</keyword>
<evidence type="ECO:0000256" key="1">
    <source>
        <dbReference type="SAM" id="Phobius"/>
    </source>
</evidence>
<accession>A0ABN6PNV7</accession>
<protein>
    <recommendedName>
        <fullName evidence="4">DUF4400 domain-containing protein</fullName>
    </recommendedName>
</protein>
<organism evidence="2 3">
    <name type="scientific">Sphaerotilus microaerophilus</name>
    <dbReference type="NCBI Taxonomy" id="2914710"/>
    <lineage>
        <taxon>Bacteria</taxon>
        <taxon>Pseudomonadati</taxon>
        <taxon>Pseudomonadota</taxon>
        <taxon>Betaproteobacteria</taxon>
        <taxon>Burkholderiales</taxon>
        <taxon>Sphaerotilaceae</taxon>
        <taxon>Sphaerotilus</taxon>
    </lineage>
</organism>
<feature type="transmembrane region" description="Helical" evidence="1">
    <location>
        <begin position="118"/>
        <end position="137"/>
    </location>
</feature>
<gene>
    <name evidence="2" type="ORF">CATMQ487_32630</name>
</gene>
<sequence length="207" mass="22690">MIRAVVVASLSALLLLVLYLPSAHPPEQFVAVLREEHQATVEAWGWQPAGSILERTLRWQQVSDGWAPLPTKAAAAPIPVDPMAGAVGQEMNAVQQRLLRNDYFRAIDALVLLATHRLAALLHWWPGLLPVVVASWIDALQRRRVRARVLAGNRPERFALWGSLCVGIACAGLLAMVWPVALPPVLWPGLAVAVAGTTSRAWGWYRV</sequence>
<dbReference type="Pfam" id="PF14348">
    <property type="entry name" value="DtrJ-like"/>
    <property type="match status" value="1"/>
</dbReference>
<name>A0ABN6PNV7_9BURK</name>
<keyword evidence="1" id="KW-0812">Transmembrane</keyword>
<dbReference type="Proteomes" id="UP001057498">
    <property type="component" value="Chromosome"/>
</dbReference>
<evidence type="ECO:0008006" key="4">
    <source>
        <dbReference type="Google" id="ProtNLM"/>
    </source>
</evidence>
<dbReference type="InterPro" id="IPR022266">
    <property type="entry name" value="DtrJ-like"/>
</dbReference>
<keyword evidence="1" id="KW-0472">Membrane</keyword>